<dbReference type="GO" id="GO:0005737">
    <property type="term" value="C:cytoplasm"/>
    <property type="evidence" value="ECO:0007669"/>
    <property type="project" value="TreeGrafter"/>
</dbReference>
<dbReference type="GO" id="GO:0043525">
    <property type="term" value="P:positive regulation of neuron apoptotic process"/>
    <property type="evidence" value="ECO:0007669"/>
    <property type="project" value="TreeGrafter"/>
</dbReference>
<dbReference type="InterPro" id="IPR011600">
    <property type="entry name" value="Pept_C14_caspase"/>
</dbReference>
<sequence length="216" mass="24554">MMANPVNISQERWNSETYLAIPKENGCLCRPVIIDIRRTYFGISLKVRDSASRDVELLKETFQQLGFSDPYIIRDTGSQEKDHPLYSVDNLKDELARIARNPQFTSDAEIFLFVVLAFGESGYFYLPNDPISGYQQKAPIPAKFSTSLLMAHFNGNNCRNLVLKPKIFLVQTCDAYLKQKDMSQFSGRAPLPPPSLYRVPIEADFLLYHSEVSGCK</sequence>
<gene>
    <name evidence="2" type="ORF">CGI_10014690</name>
</gene>
<evidence type="ECO:0000313" key="2">
    <source>
        <dbReference type="EMBL" id="EKC30667.1"/>
    </source>
</evidence>
<evidence type="ECO:0000259" key="1">
    <source>
        <dbReference type="PROSITE" id="PS50208"/>
    </source>
</evidence>
<feature type="domain" description="Caspase family p20" evidence="1">
    <location>
        <begin position="36"/>
        <end position="173"/>
    </location>
</feature>
<dbReference type="Pfam" id="PF00656">
    <property type="entry name" value="Peptidase_C14"/>
    <property type="match status" value="1"/>
</dbReference>
<dbReference type="PROSITE" id="PS50208">
    <property type="entry name" value="CASPASE_P20"/>
    <property type="match status" value="1"/>
</dbReference>
<dbReference type="SUPFAM" id="SSF52129">
    <property type="entry name" value="Caspase-like"/>
    <property type="match status" value="1"/>
</dbReference>
<dbReference type="InterPro" id="IPR001309">
    <property type="entry name" value="Pept_C14_p20"/>
</dbReference>
<dbReference type="EMBL" id="JH816276">
    <property type="protein sequence ID" value="EKC30667.1"/>
    <property type="molecule type" value="Genomic_DNA"/>
</dbReference>
<dbReference type="HOGENOM" id="CLU_1278715_0_0_1"/>
<dbReference type="InterPro" id="IPR029030">
    <property type="entry name" value="Caspase-like_dom_sf"/>
</dbReference>
<dbReference type="Gene3D" id="3.40.50.1460">
    <property type="match status" value="1"/>
</dbReference>
<dbReference type="PANTHER" id="PTHR10454">
    <property type="entry name" value="CASPASE"/>
    <property type="match status" value="1"/>
</dbReference>
<accession>K1Q2P6</accession>
<dbReference type="GO" id="GO:0006508">
    <property type="term" value="P:proteolysis"/>
    <property type="evidence" value="ECO:0007669"/>
    <property type="project" value="InterPro"/>
</dbReference>
<dbReference type="InterPro" id="IPR002398">
    <property type="entry name" value="Pept_C14"/>
</dbReference>
<dbReference type="AlphaFoldDB" id="K1Q2P6"/>
<dbReference type="PANTHER" id="PTHR10454:SF232">
    <property type="entry name" value="AT03047P-RELATED"/>
    <property type="match status" value="1"/>
</dbReference>
<protein>
    <submittedName>
        <fullName evidence="2">Caspase-7</fullName>
    </submittedName>
</protein>
<organism evidence="2">
    <name type="scientific">Magallana gigas</name>
    <name type="common">Pacific oyster</name>
    <name type="synonym">Crassostrea gigas</name>
    <dbReference type="NCBI Taxonomy" id="29159"/>
    <lineage>
        <taxon>Eukaryota</taxon>
        <taxon>Metazoa</taxon>
        <taxon>Spiralia</taxon>
        <taxon>Lophotrochozoa</taxon>
        <taxon>Mollusca</taxon>
        <taxon>Bivalvia</taxon>
        <taxon>Autobranchia</taxon>
        <taxon>Pteriomorphia</taxon>
        <taxon>Ostreida</taxon>
        <taxon>Ostreoidea</taxon>
        <taxon>Ostreidae</taxon>
        <taxon>Magallana</taxon>
    </lineage>
</organism>
<reference evidence="2" key="1">
    <citation type="journal article" date="2012" name="Nature">
        <title>The oyster genome reveals stress adaptation and complexity of shell formation.</title>
        <authorList>
            <person name="Zhang G."/>
            <person name="Fang X."/>
            <person name="Guo X."/>
            <person name="Li L."/>
            <person name="Luo R."/>
            <person name="Xu F."/>
            <person name="Yang P."/>
            <person name="Zhang L."/>
            <person name="Wang X."/>
            <person name="Qi H."/>
            <person name="Xiong Z."/>
            <person name="Que H."/>
            <person name="Xie Y."/>
            <person name="Holland P.W."/>
            <person name="Paps J."/>
            <person name="Zhu Y."/>
            <person name="Wu F."/>
            <person name="Chen Y."/>
            <person name="Wang J."/>
            <person name="Peng C."/>
            <person name="Meng J."/>
            <person name="Yang L."/>
            <person name="Liu J."/>
            <person name="Wen B."/>
            <person name="Zhang N."/>
            <person name="Huang Z."/>
            <person name="Zhu Q."/>
            <person name="Feng Y."/>
            <person name="Mount A."/>
            <person name="Hedgecock D."/>
            <person name="Xu Z."/>
            <person name="Liu Y."/>
            <person name="Domazet-Loso T."/>
            <person name="Du Y."/>
            <person name="Sun X."/>
            <person name="Zhang S."/>
            <person name="Liu B."/>
            <person name="Cheng P."/>
            <person name="Jiang X."/>
            <person name="Li J."/>
            <person name="Fan D."/>
            <person name="Wang W."/>
            <person name="Fu W."/>
            <person name="Wang T."/>
            <person name="Wang B."/>
            <person name="Zhang J."/>
            <person name="Peng Z."/>
            <person name="Li Y."/>
            <person name="Li N."/>
            <person name="Wang J."/>
            <person name="Chen M."/>
            <person name="He Y."/>
            <person name="Tan F."/>
            <person name="Song X."/>
            <person name="Zheng Q."/>
            <person name="Huang R."/>
            <person name="Yang H."/>
            <person name="Du X."/>
            <person name="Chen L."/>
            <person name="Yang M."/>
            <person name="Gaffney P.M."/>
            <person name="Wang S."/>
            <person name="Luo L."/>
            <person name="She Z."/>
            <person name="Ming Y."/>
            <person name="Huang W."/>
            <person name="Zhang S."/>
            <person name="Huang B."/>
            <person name="Zhang Y."/>
            <person name="Qu T."/>
            <person name="Ni P."/>
            <person name="Miao G."/>
            <person name="Wang J."/>
            <person name="Wang Q."/>
            <person name="Steinberg C.E."/>
            <person name="Wang H."/>
            <person name="Li N."/>
            <person name="Qian L."/>
            <person name="Zhang G."/>
            <person name="Li Y."/>
            <person name="Yang H."/>
            <person name="Liu X."/>
            <person name="Wang J."/>
            <person name="Yin Y."/>
            <person name="Wang J."/>
        </authorList>
    </citation>
    <scope>NUCLEOTIDE SEQUENCE [LARGE SCALE GENOMIC DNA]</scope>
    <source>
        <strain evidence="2">05x7-T-G4-1.051#20</strain>
    </source>
</reference>
<dbReference type="InParanoid" id="K1Q2P6"/>
<name>K1Q2P6_MAGGI</name>
<proteinExistence type="predicted"/>
<dbReference type="GO" id="GO:0006915">
    <property type="term" value="P:apoptotic process"/>
    <property type="evidence" value="ECO:0007669"/>
    <property type="project" value="TreeGrafter"/>
</dbReference>
<dbReference type="GO" id="GO:0004197">
    <property type="term" value="F:cysteine-type endopeptidase activity"/>
    <property type="evidence" value="ECO:0007669"/>
    <property type="project" value="InterPro"/>
</dbReference>